<protein>
    <submittedName>
        <fullName evidence="7">Amino acid transporter</fullName>
    </submittedName>
</protein>
<comment type="caution">
    <text evidence="7">The sequence shown here is derived from an EMBL/GenBank/DDBJ whole genome shotgun (WGS) entry which is preliminary data.</text>
</comment>
<evidence type="ECO:0000256" key="6">
    <source>
        <dbReference type="SAM" id="Phobius"/>
    </source>
</evidence>
<feature type="transmembrane region" description="Helical" evidence="6">
    <location>
        <begin position="519"/>
        <end position="537"/>
    </location>
</feature>
<feature type="transmembrane region" description="Helical" evidence="6">
    <location>
        <begin position="35"/>
        <end position="54"/>
    </location>
</feature>
<feature type="transmembrane region" description="Helical" evidence="6">
    <location>
        <begin position="443"/>
        <end position="467"/>
    </location>
</feature>
<dbReference type="InterPro" id="IPR050367">
    <property type="entry name" value="APC_superfamily"/>
</dbReference>
<dbReference type="Proteomes" id="UP001225356">
    <property type="component" value="Unassembled WGS sequence"/>
</dbReference>
<feature type="transmembrane region" description="Helical" evidence="6">
    <location>
        <begin position="355"/>
        <end position="379"/>
    </location>
</feature>
<feature type="transmembrane region" description="Helical" evidence="6">
    <location>
        <begin position="174"/>
        <end position="192"/>
    </location>
</feature>
<sequence>MATPIKLPASSSDRQAGVFVRNATGLIREVSFFDAFVMNTFGMNVAVGGVYLFLQAQTAFSGGNMLLAVVIGTLLMAFTLLRVYAEFSAAMPRSGGDYVFVSRTLHPIVGFLLSWSQGLWMIFFWIGFNAYFALTFAVPAALATLTSVTGQPVWLNMSNGLLGKHDLFGVTTQWWVLGLGTIITVGFGVLIAAGGQRYWRWQKFLFAIAGLSLLLSFALLLFKGGHISAGWNEFARGNHGLTFNQIIPAAEKAGYTGNSAPFSLADTVLMLPWVFFVVGYAQGSAQIGGEIKRASKTQYRAMVGGVLVNGLVLALITLVLTSHVSSQWLGSLGYLSNADPGALGLPAGLPPGFNFLAALLTHNVVLLLILGVGFVIWAVMGTPLSTMQATRYMLAWSLDRTVPQKLGEVSERFHTPVKAIALCAVTGEIALIALVNWSDASLLGALLAQILAFIVVALAGVVFPYRLPGVWESAGGKRVFGIPAVALAGAGGVLALGTLMVMFIANNTINSTFAVTRQLSLWFMFGVVVTGVVWYVAARLINRRRGVDLSLVFREIPPE</sequence>
<feature type="transmembrane region" description="Helical" evidence="6">
    <location>
        <begin position="302"/>
        <end position="324"/>
    </location>
</feature>
<evidence type="ECO:0000256" key="3">
    <source>
        <dbReference type="ARBA" id="ARBA00022692"/>
    </source>
</evidence>
<dbReference type="Gene3D" id="1.20.1740.10">
    <property type="entry name" value="Amino acid/polyamine transporter I"/>
    <property type="match status" value="1"/>
</dbReference>
<evidence type="ECO:0000313" key="7">
    <source>
        <dbReference type="EMBL" id="MDP9841303.1"/>
    </source>
</evidence>
<organism evidence="7 8">
    <name type="scientific">Streptosporangium lutulentum</name>
    <dbReference type="NCBI Taxonomy" id="1461250"/>
    <lineage>
        <taxon>Bacteria</taxon>
        <taxon>Bacillati</taxon>
        <taxon>Actinomycetota</taxon>
        <taxon>Actinomycetes</taxon>
        <taxon>Streptosporangiales</taxon>
        <taxon>Streptosporangiaceae</taxon>
        <taxon>Streptosporangium</taxon>
    </lineage>
</organism>
<name>A0ABT9Q3K8_9ACTN</name>
<keyword evidence="8" id="KW-1185">Reference proteome</keyword>
<dbReference type="EMBL" id="JAUSQU010000001">
    <property type="protein sequence ID" value="MDP9841303.1"/>
    <property type="molecule type" value="Genomic_DNA"/>
</dbReference>
<gene>
    <name evidence="7" type="ORF">J2853_000514</name>
</gene>
<comment type="subcellular location">
    <subcellularLocation>
        <location evidence="1">Cell membrane</location>
        <topology evidence="1">Multi-pass membrane protein</topology>
    </subcellularLocation>
</comment>
<keyword evidence="4 6" id="KW-1133">Transmembrane helix</keyword>
<feature type="transmembrane region" description="Helical" evidence="6">
    <location>
        <begin position="262"/>
        <end position="281"/>
    </location>
</feature>
<evidence type="ECO:0000256" key="5">
    <source>
        <dbReference type="ARBA" id="ARBA00023136"/>
    </source>
</evidence>
<keyword evidence="5 6" id="KW-0472">Membrane</keyword>
<accession>A0ABT9Q3K8</accession>
<feature type="transmembrane region" description="Helical" evidence="6">
    <location>
        <begin position="133"/>
        <end position="154"/>
    </location>
</feature>
<dbReference type="PANTHER" id="PTHR42770">
    <property type="entry name" value="AMINO ACID TRANSPORTER-RELATED"/>
    <property type="match status" value="1"/>
</dbReference>
<evidence type="ECO:0000313" key="8">
    <source>
        <dbReference type="Proteomes" id="UP001225356"/>
    </source>
</evidence>
<feature type="transmembrane region" description="Helical" evidence="6">
    <location>
        <begin position="66"/>
        <end position="85"/>
    </location>
</feature>
<evidence type="ECO:0000256" key="2">
    <source>
        <dbReference type="ARBA" id="ARBA00022475"/>
    </source>
</evidence>
<evidence type="ECO:0000256" key="4">
    <source>
        <dbReference type="ARBA" id="ARBA00022989"/>
    </source>
</evidence>
<dbReference type="InterPro" id="IPR002293">
    <property type="entry name" value="AA/rel_permease1"/>
</dbReference>
<feature type="transmembrane region" description="Helical" evidence="6">
    <location>
        <begin position="105"/>
        <end position="126"/>
    </location>
</feature>
<keyword evidence="2" id="KW-1003">Cell membrane</keyword>
<proteinExistence type="predicted"/>
<keyword evidence="3 6" id="KW-0812">Transmembrane</keyword>
<feature type="transmembrane region" description="Helical" evidence="6">
    <location>
        <begin position="204"/>
        <end position="222"/>
    </location>
</feature>
<dbReference type="RefSeq" id="WP_307554509.1">
    <property type="nucleotide sequence ID" value="NZ_JAUSQU010000001.1"/>
</dbReference>
<reference evidence="7 8" key="1">
    <citation type="submission" date="2023-07" db="EMBL/GenBank/DDBJ databases">
        <title>Sequencing the genomes of 1000 actinobacteria strains.</title>
        <authorList>
            <person name="Klenk H.-P."/>
        </authorList>
    </citation>
    <scope>NUCLEOTIDE SEQUENCE [LARGE SCALE GENOMIC DNA]</scope>
    <source>
        <strain evidence="7 8">DSM 46740</strain>
    </source>
</reference>
<evidence type="ECO:0000256" key="1">
    <source>
        <dbReference type="ARBA" id="ARBA00004651"/>
    </source>
</evidence>
<dbReference type="Pfam" id="PF13520">
    <property type="entry name" value="AA_permease_2"/>
    <property type="match status" value="1"/>
</dbReference>
<feature type="transmembrane region" description="Helical" evidence="6">
    <location>
        <begin position="479"/>
        <end position="504"/>
    </location>
</feature>
<dbReference type="PIRSF" id="PIRSF006060">
    <property type="entry name" value="AA_transporter"/>
    <property type="match status" value="1"/>
</dbReference>
<dbReference type="PANTHER" id="PTHR42770:SF7">
    <property type="entry name" value="MEMBRANE PROTEIN"/>
    <property type="match status" value="1"/>
</dbReference>